<dbReference type="Pfam" id="PF04778">
    <property type="entry name" value="LMP"/>
    <property type="match status" value="1"/>
</dbReference>
<evidence type="ECO:0000313" key="1">
    <source>
        <dbReference type="EMBL" id="PZP51086.1"/>
    </source>
</evidence>
<evidence type="ECO:0000313" key="2">
    <source>
        <dbReference type="Proteomes" id="UP000249645"/>
    </source>
</evidence>
<organism evidence="1 2">
    <name type="scientific">Pseudopedobacter saltans</name>
    <dbReference type="NCBI Taxonomy" id="151895"/>
    <lineage>
        <taxon>Bacteria</taxon>
        <taxon>Pseudomonadati</taxon>
        <taxon>Bacteroidota</taxon>
        <taxon>Sphingobacteriia</taxon>
        <taxon>Sphingobacteriales</taxon>
        <taxon>Sphingobacteriaceae</taxon>
        <taxon>Pseudopedobacter</taxon>
    </lineage>
</organism>
<comment type="caution">
    <text evidence="1">The sequence shown here is derived from an EMBL/GenBank/DDBJ whole genome shotgun (WGS) entry which is preliminary data.</text>
</comment>
<proteinExistence type="predicted"/>
<accession>A0A2W5GZ49</accession>
<reference evidence="1 2" key="1">
    <citation type="submission" date="2017-11" db="EMBL/GenBank/DDBJ databases">
        <title>Infants hospitalized years apart are colonized by the same room-sourced microbial strains.</title>
        <authorList>
            <person name="Brooks B."/>
            <person name="Olm M.R."/>
            <person name="Firek B.A."/>
            <person name="Baker R."/>
            <person name="Thomas B.C."/>
            <person name="Morowitz M.J."/>
            <person name="Banfield J.F."/>
        </authorList>
    </citation>
    <scope>NUCLEOTIDE SEQUENCE [LARGE SCALE GENOMIC DNA]</scope>
    <source>
        <strain evidence="1">S2_009_000_R2_76</strain>
    </source>
</reference>
<evidence type="ECO:0008006" key="3">
    <source>
        <dbReference type="Google" id="ProtNLM"/>
    </source>
</evidence>
<sequence length="151" mass="16712">MALEPYGIGGTEVKTDANEAFVEISQNRVLLAERLTVNPSVKPVIVEGLTDIEKVFAHFKPSLDIAMESEDGGTKKETLHFNGLEDFGAKGITHQSEYLSDLNQKKEQYLKIVKQLKTNKLLKQAISDPSTKQNLISALQSLLDELAQAEK</sequence>
<dbReference type="InterPro" id="IPR006864">
    <property type="entry name" value="LMP_rpt"/>
</dbReference>
<protein>
    <recommendedName>
        <fullName evidence="3">Type VI secretion system contractile sheath small subunit</fullName>
    </recommendedName>
</protein>
<gene>
    <name evidence="1" type="ORF">DI598_04080</name>
</gene>
<dbReference type="Proteomes" id="UP000249645">
    <property type="component" value="Unassembled WGS sequence"/>
</dbReference>
<name>A0A2W5GZ49_9SPHI</name>
<dbReference type="EMBL" id="QFOI01000043">
    <property type="protein sequence ID" value="PZP51086.1"/>
    <property type="molecule type" value="Genomic_DNA"/>
</dbReference>
<dbReference type="AlphaFoldDB" id="A0A2W5GZ49"/>